<dbReference type="Proteomes" id="UP000257109">
    <property type="component" value="Unassembled WGS sequence"/>
</dbReference>
<proteinExistence type="predicted"/>
<dbReference type="SUPFAM" id="SSF51197">
    <property type="entry name" value="Clavaminate synthase-like"/>
    <property type="match status" value="1"/>
</dbReference>
<dbReference type="AlphaFoldDB" id="A0A371GQJ0"/>
<comment type="caution">
    <text evidence="1">The sequence shown here is derived from an EMBL/GenBank/DDBJ whole genome shotgun (WGS) entry which is preliminary data.</text>
</comment>
<gene>
    <name evidence="1" type="primary">IDS3</name>
    <name evidence="1" type="ORF">CR513_25004</name>
</gene>
<dbReference type="EMBL" id="QJKJ01004768">
    <property type="protein sequence ID" value="RDX92818.1"/>
    <property type="molecule type" value="Genomic_DNA"/>
</dbReference>
<accession>A0A371GQJ0</accession>
<evidence type="ECO:0000313" key="2">
    <source>
        <dbReference type="Proteomes" id="UP000257109"/>
    </source>
</evidence>
<dbReference type="STRING" id="157652.A0A371GQJ0"/>
<protein>
    <submittedName>
        <fullName evidence="1">2'-deoxymugineic-acid 2'-dioxygenase</fullName>
    </submittedName>
</protein>
<dbReference type="GO" id="GO:0051213">
    <property type="term" value="F:dioxygenase activity"/>
    <property type="evidence" value="ECO:0007669"/>
    <property type="project" value="UniProtKB-KW"/>
</dbReference>
<keyword evidence="2" id="KW-1185">Reference proteome</keyword>
<reference evidence="1" key="1">
    <citation type="submission" date="2018-05" db="EMBL/GenBank/DDBJ databases">
        <title>Draft genome of Mucuna pruriens seed.</title>
        <authorList>
            <person name="Nnadi N.E."/>
            <person name="Vos R."/>
            <person name="Hasami M.H."/>
            <person name="Devisetty U.K."/>
            <person name="Aguiy J.C."/>
        </authorList>
    </citation>
    <scope>NUCLEOTIDE SEQUENCE [LARGE SCALE GENOMIC DNA]</scope>
    <source>
        <strain evidence="1">JCA_2017</strain>
    </source>
</reference>
<dbReference type="OrthoDB" id="1434230at2759"/>
<evidence type="ECO:0000313" key="1">
    <source>
        <dbReference type="EMBL" id="RDX92818.1"/>
    </source>
</evidence>
<dbReference type="Gene3D" id="2.60.120.330">
    <property type="entry name" value="B-lactam Antibiotic, Isopenicillin N Synthase, Chain"/>
    <property type="match status" value="1"/>
</dbReference>
<organism evidence="1 2">
    <name type="scientific">Mucuna pruriens</name>
    <name type="common">Velvet bean</name>
    <name type="synonym">Dolichos pruriens</name>
    <dbReference type="NCBI Taxonomy" id="157652"/>
    <lineage>
        <taxon>Eukaryota</taxon>
        <taxon>Viridiplantae</taxon>
        <taxon>Streptophyta</taxon>
        <taxon>Embryophyta</taxon>
        <taxon>Tracheophyta</taxon>
        <taxon>Spermatophyta</taxon>
        <taxon>Magnoliopsida</taxon>
        <taxon>eudicotyledons</taxon>
        <taxon>Gunneridae</taxon>
        <taxon>Pentapetalae</taxon>
        <taxon>rosids</taxon>
        <taxon>fabids</taxon>
        <taxon>Fabales</taxon>
        <taxon>Fabaceae</taxon>
        <taxon>Papilionoideae</taxon>
        <taxon>50 kb inversion clade</taxon>
        <taxon>NPAAA clade</taxon>
        <taxon>indigoferoid/millettioid clade</taxon>
        <taxon>Phaseoleae</taxon>
        <taxon>Mucuna</taxon>
    </lineage>
</organism>
<sequence length="70" mass="7924">MKATYDRIEPITYSLVVTNSGIATTTVAYFIRPTNEQIVEPAKPFTSSGARSIYTSFTYQEFLRIYMSKG</sequence>
<feature type="non-terminal residue" evidence="1">
    <location>
        <position position="1"/>
    </location>
</feature>
<dbReference type="InterPro" id="IPR027443">
    <property type="entry name" value="IPNS-like_sf"/>
</dbReference>
<name>A0A371GQJ0_MUCPR</name>